<dbReference type="Proteomes" id="UP000029981">
    <property type="component" value="Chromosome 2"/>
</dbReference>
<keyword evidence="4 11" id="KW-0812">Transmembrane</keyword>
<feature type="binding site" evidence="9">
    <location>
        <position position="109"/>
    </location>
    <ligand>
        <name>UDP-alpha-D-glucose</name>
        <dbReference type="ChEBI" id="CHEBI:58885"/>
    </ligand>
</feature>
<dbReference type="GO" id="GO:0071555">
    <property type="term" value="P:cell wall organization"/>
    <property type="evidence" value="ECO:0007669"/>
    <property type="project" value="UniProtKB-KW"/>
</dbReference>
<organism evidence="12 13">
    <name type="scientific">Cucumis sativus</name>
    <name type="common">Cucumber</name>
    <dbReference type="NCBI Taxonomy" id="3659"/>
    <lineage>
        <taxon>Eukaryota</taxon>
        <taxon>Viridiplantae</taxon>
        <taxon>Streptophyta</taxon>
        <taxon>Embryophyta</taxon>
        <taxon>Tracheophyta</taxon>
        <taxon>Spermatophyta</taxon>
        <taxon>Magnoliopsida</taxon>
        <taxon>eudicotyledons</taxon>
        <taxon>Gunneridae</taxon>
        <taxon>Pentapetalae</taxon>
        <taxon>rosids</taxon>
        <taxon>fabids</taxon>
        <taxon>Cucurbitales</taxon>
        <taxon>Cucurbitaceae</taxon>
        <taxon>Benincaseae</taxon>
        <taxon>Cucumis</taxon>
    </lineage>
</organism>
<keyword evidence="3" id="KW-0808">Transferase</keyword>
<feature type="transmembrane region" description="Helical" evidence="11">
    <location>
        <begin position="694"/>
        <end position="711"/>
    </location>
</feature>
<feature type="binding site" evidence="9">
    <location>
        <position position="138"/>
    </location>
    <ligand>
        <name>UDP-alpha-D-glucose</name>
        <dbReference type="ChEBI" id="CHEBI:58885"/>
    </ligand>
</feature>
<keyword evidence="7" id="KW-0961">Cell wall biogenesis/degradation</keyword>
<protein>
    <recommendedName>
        <fullName evidence="14">Cellulose synthase-like protein H1</fullName>
    </recommendedName>
</protein>
<evidence type="ECO:0000256" key="9">
    <source>
        <dbReference type="PIRSR" id="PIRSR605150-2"/>
    </source>
</evidence>
<evidence type="ECO:0008006" key="14">
    <source>
        <dbReference type="Google" id="ProtNLM"/>
    </source>
</evidence>
<dbReference type="EMBL" id="CM002923">
    <property type="protein sequence ID" value="KGN63226.1"/>
    <property type="molecule type" value="Genomic_DNA"/>
</dbReference>
<proteinExistence type="predicted"/>
<dbReference type="Gene3D" id="3.90.550.10">
    <property type="entry name" value="Spore Coat Polysaccharide Biosynthesis Protein SpsA, Chain A"/>
    <property type="match status" value="1"/>
</dbReference>
<dbReference type="Gramene" id="KGN63226">
    <property type="protein sequence ID" value="KGN63226"/>
    <property type="gene ID" value="Csa_2G416170"/>
</dbReference>
<keyword evidence="13" id="KW-1185">Reference proteome</keyword>
<evidence type="ECO:0000256" key="10">
    <source>
        <dbReference type="PIRSR" id="PIRSR605150-3"/>
    </source>
</evidence>
<dbReference type="InterPro" id="IPR005150">
    <property type="entry name" value="Cellulose_synth"/>
</dbReference>
<evidence type="ECO:0000256" key="4">
    <source>
        <dbReference type="ARBA" id="ARBA00022692"/>
    </source>
</evidence>
<evidence type="ECO:0000256" key="11">
    <source>
        <dbReference type="SAM" id="Phobius"/>
    </source>
</evidence>
<keyword evidence="5 11" id="KW-1133">Transmembrane helix</keyword>
<feature type="binding site" evidence="10">
    <location>
        <position position="272"/>
    </location>
    <ligand>
        <name>Mn(2+)</name>
        <dbReference type="ChEBI" id="CHEBI:29035"/>
    </ligand>
</feature>
<feature type="transmembrane region" description="Helical" evidence="11">
    <location>
        <begin position="663"/>
        <end position="682"/>
    </location>
</feature>
<evidence type="ECO:0000256" key="2">
    <source>
        <dbReference type="ARBA" id="ARBA00022676"/>
    </source>
</evidence>
<evidence type="ECO:0000256" key="6">
    <source>
        <dbReference type="ARBA" id="ARBA00023136"/>
    </source>
</evidence>
<dbReference type="AlphaFoldDB" id="A0A0A0LT64"/>
<comment type="subcellular location">
    <subcellularLocation>
        <location evidence="1">Endomembrane system</location>
        <topology evidence="1">Multi-pass membrane protein</topology>
    </subcellularLocation>
</comment>
<feature type="binding site" evidence="10">
    <location>
        <position position="296"/>
    </location>
    <ligand>
        <name>Mn(2+)</name>
        <dbReference type="ChEBI" id="CHEBI:29035"/>
    </ligand>
</feature>
<evidence type="ECO:0000256" key="8">
    <source>
        <dbReference type="PIRSR" id="PIRSR605150-1"/>
    </source>
</evidence>
<evidence type="ECO:0000256" key="3">
    <source>
        <dbReference type="ARBA" id="ARBA00022679"/>
    </source>
</evidence>
<evidence type="ECO:0000313" key="13">
    <source>
        <dbReference type="Proteomes" id="UP000029981"/>
    </source>
</evidence>
<dbReference type="PANTHER" id="PTHR13301">
    <property type="entry name" value="X-BOX TRANSCRIPTION FACTOR-RELATED"/>
    <property type="match status" value="1"/>
</dbReference>
<name>A0A0A0LT64_CUCSA</name>
<dbReference type="eggNOG" id="ENOG502QTT0">
    <property type="taxonomic scope" value="Eukaryota"/>
</dbReference>
<evidence type="ECO:0000256" key="5">
    <source>
        <dbReference type="ARBA" id="ARBA00022989"/>
    </source>
</evidence>
<feature type="transmembrane region" description="Helical" evidence="11">
    <location>
        <begin position="47"/>
        <end position="69"/>
    </location>
</feature>
<dbReference type="OMA" id="WENKERL"/>
<reference evidence="12 13" key="3">
    <citation type="journal article" date="2010" name="BMC Genomics">
        <title>Transcriptome sequencing and comparative analysis of cucumber flowers with different sex types.</title>
        <authorList>
            <person name="Guo S."/>
            <person name="Zheng Y."/>
            <person name="Joung J.G."/>
            <person name="Liu S."/>
            <person name="Zhang Z."/>
            <person name="Crasta O.R."/>
            <person name="Sobral B.W."/>
            <person name="Xu Y."/>
            <person name="Huang S."/>
            <person name="Fei Z."/>
        </authorList>
    </citation>
    <scope>NUCLEOTIDE SEQUENCE [LARGE SCALE GENOMIC DNA]</scope>
    <source>
        <strain evidence="13">cv. 9930</strain>
    </source>
</reference>
<evidence type="ECO:0000313" key="12">
    <source>
        <dbReference type="EMBL" id="KGN63226.1"/>
    </source>
</evidence>
<feature type="active site" evidence="8">
    <location>
        <position position="138"/>
    </location>
</feature>
<evidence type="ECO:0000256" key="1">
    <source>
        <dbReference type="ARBA" id="ARBA00004127"/>
    </source>
</evidence>
<reference evidence="12 13" key="4">
    <citation type="journal article" date="2011" name="BMC Genomics">
        <title>RNA-Seq improves annotation of protein-coding genes in the cucumber genome.</title>
        <authorList>
            <person name="Li Z."/>
            <person name="Zhang Z."/>
            <person name="Yan P."/>
            <person name="Huang S."/>
            <person name="Fei Z."/>
            <person name="Lin K."/>
        </authorList>
    </citation>
    <scope>NUCLEOTIDE SEQUENCE [LARGE SCALE GENOMIC DNA]</scope>
    <source>
        <strain evidence="13">cv. 9930</strain>
    </source>
</reference>
<reference evidence="12 13" key="2">
    <citation type="journal article" date="2009" name="PLoS ONE">
        <title>An integrated genetic and cytogenetic map of the cucumber genome.</title>
        <authorList>
            <person name="Ren Y."/>
            <person name="Zhang Z."/>
            <person name="Liu J."/>
            <person name="Staub J.E."/>
            <person name="Han Y."/>
            <person name="Cheng Z."/>
            <person name="Li X."/>
            <person name="Lu J."/>
            <person name="Miao H."/>
            <person name="Kang H."/>
            <person name="Xie B."/>
            <person name="Gu X."/>
            <person name="Wang X."/>
            <person name="Du Y."/>
            <person name="Jin W."/>
            <person name="Huang S."/>
        </authorList>
    </citation>
    <scope>NUCLEOTIDE SEQUENCE [LARGE SCALE GENOMIC DNA]</scope>
    <source>
        <strain evidence="13">cv. 9930</strain>
    </source>
</reference>
<dbReference type="GO" id="GO:0016759">
    <property type="term" value="F:cellulose synthase activity"/>
    <property type="evidence" value="ECO:0000318"/>
    <property type="project" value="GO_Central"/>
</dbReference>
<keyword evidence="2" id="KW-0328">Glycosyltransferase</keyword>
<feature type="transmembrane region" description="Helical" evidence="11">
    <location>
        <begin position="529"/>
        <end position="550"/>
    </location>
</feature>
<feature type="transmembrane region" description="Helical" evidence="11">
    <location>
        <begin position="723"/>
        <end position="741"/>
    </location>
</feature>
<keyword evidence="6 11" id="KW-0472">Membrane</keyword>
<dbReference type="GO" id="GO:0030244">
    <property type="term" value="P:cellulose biosynthetic process"/>
    <property type="evidence" value="ECO:0000318"/>
    <property type="project" value="GO_Central"/>
</dbReference>
<feature type="transmembrane region" description="Helical" evidence="11">
    <location>
        <begin position="21"/>
        <end position="41"/>
    </location>
</feature>
<accession>A0A0A0LT64</accession>
<dbReference type="Pfam" id="PF03552">
    <property type="entry name" value="Cellulose_synt"/>
    <property type="match status" value="1"/>
</dbReference>
<dbReference type="GO" id="GO:0009833">
    <property type="term" value="P:plant-type primary cell wall biogenesis"/>
    <property type="evidence" value="ECO:0000318"/>
    <property type="project" value="GO_Central"/>
</dbReference>
<feature type="transmembrane region" description="Helical" evidence="11">
    <location>
        <begin position="570"/>
        <end position="589"/>
    </location>
</feature>
<dbReference type="GO" id="GO:0012505">
    <property type="term" value="C:endomembrane system"/>
    <property type="evidence" value="ECO:0007669"/>
    <property type="project" value="UniProtKB-SubCell"/>
</dbReference>
<reference evidence="12 13" key="1">
    <citation type="journal article" date="2009" name="Nat. Genet.">
        <title>The genome of the cucumber, Cucumis sativus L.</title>
        <authorList>
            <person name="Huang S."/>
            <person name="Li R."/>
            <person name="Zhang Z."/>
            <person name="Li L."/>
            <person name="Gu X."/>
            <person name="Fan W."/>
            <person name="Lucas W.J."/>
            <person name="Wang X."/>
            <person name="Xie B."/>
            <person name="Ni P."/>
            <person name="Ren Y."/>
            <person name="Zhu H."/>
            <person name="Li J."/>
            <person name="Lin K."/>
            <person name="Jin W."/>
            <person name="Fei Z."/>
            <person name="Li G."/>
            <person name="Staub J."/>
            <person name="Kilian A."/>
            <person name="van der Vossen E.A."/>
            <person name="Wu Y."/>
            <person name="Guo J."/>
            <person name="He J."/>
            <person name="Jia Z."/>
            <person name="Ren Y."/>
            <person name="Tian G."/>
            <person name="Lu Y."/>
            <person name="Ruan J."/>
            <person name="Qian W."/>
            <person name="Wang M."/>
            <person name="Huang Q."/>
            <person name="Li B."/>
            <person name="Xuan Z."/>
            <person name="Cao J."/>
            <person name="Asan"/>
            <person name="Wu Z."/>
            <person name="Zhang J."/>
            <person name="Cai Q."/>
            <person name="Bai Y."/>
            <person name="Zhao B."/>
            <person name="Han Y."/>
            <person name="Li Y."/>
            <person name="Li X."/>
            <person name="Wang S."/>
            <person name="Shi Q."/>
            <person name="Liu S."/>
            <person name="Cho W.K."/>
            <person name="Kim J.Y."/>
            <person name="Xu Y."/>
            <person name="Heller-Uszynska K."/>
            <person name="Miao H."/>
            <person name="Cheng Z."/>
            <person name="Zhang S."/>
            <person name="Wu J."/>
            <person name="Yang Y."/>
            <person name="Kang H."/>
            <person name="Li M."/>
            <person name="Liang H."/>
            <person name="Ren X."/>
            <person name="Shi Z."/>
            <person name="Wen M."/>
            <person name="Jian M."/>
            <person name="Yang H."/>
            <person name="Zhang G."/>
            <person name="Yang Z."/>
            <person name="Chen R."/>
            <person name="Liu S."/>
            <person name="Li J."/>
            <person name="Ma L."/>
            <person name="Liu H."/>
            <person name="Zhou Y."/>
            <person name="Zhao J."/>
            <person name="Fang X."/>
            <person name="Li G."/>
            <person name="Fang L."/>
            <person name="Li Y."/>
            <person name="Liu D."/>
            <person name="Zheng H."/>
            <person name="Zhang Y."/>
            <person name="Qin N."/>
            <person name="Li Z."/>
            <person name="Yang G."/>
            <person name="Yang S."/>
            <person name="Bolund L."/>
            <person name="Kristiansen K."/>
            <person name="Zheng H."/>
            <person name="Li S."/>
            <person name="Zhang X."/>
            <person name="Yang H."/>
            <person name="Wang J."/>
            <person name="Sun R."/>
            <person name="Zhang B."/>
            <person name="Jiang S."/>
            <person name="Wang J."/>
            <person name="Du Y."/>
            <person name="Li S."/>
        </authorList>
    </citation>
    <scope>NUCLEOTIDE SEQUENCE [LARGE SCALE GENOMIC DNA]</scope>
    <source>
        <strain evidence="13">cv. 9930</strain>
    </source>
</reference>
<dbReference type="InterPro" id="IPR029044">
    <property type="entry name" value="Nucleotide-diphossugar_trans"/>
</dbReference>
<feature type="transmembrane region" description="Helical" evidence="11">
    <location>
        <begin position="610"/>
        <end position="628"/>
    </location>
</feature>
<sequence length="746" mass="85000">MEMPKSNTPPLFERVRIENGLKRFIDITIFFLLVSLLGYRLFLLSSHGFSCLFAIAFLSELWFTFNWLLTLNCNWSPVRYQTYPQRLLKRVEEVPPVDIFVTTADPMLEPPIITINTVLSVLAMEYPADKLACYVSDDACSPLTFYSLCQALNFAKIWLPFCKKYKVQVRAPFRYFSTTRLSSNESTQFHHDWTKIKDEYEELRQKIEEAAKTITYGCELKGELADFSNAKPKNHPPIVKVIWENKEGVRDELPALIYVSREKNPQIPHHYKAGAMNVLTRVSGVMTNAPYMLNLDCDMFVNNPDVLLQAMCLLLHPTIDKEYAFVQFPQTFYNGLKDDPFGNQWIVTMQILIHGQAGVQGPMYMGTGCIHRRKVLYGQSPKEANVDAKYNEEKLYKTFGNSKDFVKSAIRSLRSFADDSNCLSSSIKSTYEVATADYEHNNAWGSEVGWKYGSIVEDVLTGMEIHKKGWKSAYITPTPPAFLGCAPLGGPVPLSHHKRAMTGLLEILISKNSPILTALSDKLQFRQRLMYMWAYLIGFGAIWEICYATLPAFCLISNSHFLPKVQEPVICVPLLLFVLLKLRMLLDFFKTGQSVRAWWNNLRMEKIQKMSSSLLGIVAVIFKIFGISETVFEITKKESSSSSDDIKSDDGDLGRLTFDESPLFVPVTTILMIQLAALYIGFLQMQASVREFGVAEVMCCLWTILSFWSFLRGMFAKGNYGLPWPTLFKSSVLAFLFVYLCQQTTK</sequence>
<gene>
    <name evidence="12" type="ORF">Csa_2G416170</name>
</gene>
<feature type="active site" evidence="8">
    <location>
        <position position="458"/>
    </location>
</feature>
<evidence type="ECO:0000256" key="7">
    <source>
        <dbReference type="ARBA" id="ARBA00023316"/>
    </source>
</evidence>
<dbReference type="KEGG" id="csv:101209734"/>
<dbReference type="SUPFAM" id="SSF53448">
    <property type="entry name" value="Nucleotide-diphospho-sugar transferases"/>
    <property type="match status" value="1"/>
</dbReference>
<dbReference type="OrthoDB" id="72851at2759"/>
<dbReference type="GO" id="GO:0005886">
    <property type="term" value="C:plasma membrane"/>
    <property type="evidence" value="ECO:0000318"/>
    <property type="project" value="GO_Central"/>
</dbReference>
<dbReference type="GO" id="GO:0016760">
    <property type="term" value="F:cellulose synthase (UDP-forming) activity"/>
    <property type="evidence" value="ECO:0007669"/>
    <property type="project" value="InterPro"/>
</dbReference>